<name>A0A3P7ND68_DIBLA</name>
<accession>A0A3P7ND68</accession>
<feature type="region of interest" description="Disordered" evidence="1">
    <location>
        <begin position="37"/>
        <end position="58"/>
    </location>
</feature>
<organism evidence="2 3">
    <name type="scientific">Dibothriocephalus latus</name>
    <name type="common">Fish tapeworm</name>
    <name type="synonym">Diphyllobothrium latum</name>
    <dbReference type="NCBI Taxonomy" id="60516"/>
    <lineage>
        <taxon>Eukaryota</taxon>
        <taxon>Metazoa</taxon>
        <taxon>Spiralia</taxon>
        <taxon>Lophotrochozoa</taxon>
        <taxon>Platyhelminthes</taxon>
        <taxon>Cestoda</taxon>
        <taxon>Eucestoda</taxon>
        <taxon>Diphyllobothriidea</taxon>
        <taxon>Diphyllobothriidae</taxon>
        <taxon>Dibothriocephalus</taxon>
    </lineage>
</organism>
<evidence type="ECO:0000256" key="1">
    <source>
        <dbReference type="SAM" id="MobiDB-lite"/>
    </source>
</evidence>
<dbReference type="EMBL" id="UYRU01083892">
    <property type="protein sequence ID" value="VDN33538.1"/>
    <property type="molecule type" value="Genomic_DNA"/>
</dbReference>
<dbReference type="Proteomes" id="UP000281553">
    <property type="component" value="Unassembled WGS sequence"/>
</dbReference>
<dbReference type="OrthoDB" id="43807at2759"/>
<reference evidence="2 3" key="1">
    <citation type="submission" date="2018-11" db="EMBL/GenBank/DDBJ databases">
        <authorList>
            <consortium name="Pathogen Informatics"/>
        </authorList>
    </citation>
    <scope>NUCLEOTIDE SEQUENCE [LARGE SCALE GENOMIC DNA]</scope>
</reference>
<evidence type="ECO:0000313" key="3">
    <source>
        <dbReference type="Proteomes" id="UP000281553"/>
    </source>
</evidence>
<keyword evidence="3" id="KW-1185">Reference proteome</keyword>
<protein>
    <submittedName>
        <fullName evidence="2">Uncharacterized protein</fullName>
    </submittedName>
</protein>
<gene>
    <name evidence="2" type="ORF">DILT_LOCUS16260</name>
</gene>
<evidence type="ECO:0000313" key="2">
    <source>
        <dbReference type="EMBL" id="VDN33538.1"/>
    </source>
</evidence>
<sequence length="170" mass="18248">MESPLTGSTPNLDKLIARGHFAVALPRSREMECLTVGDVKSSSAASSGHSRVPSSLSLSSLDESLNGTDDFVPIGFNDLCDDDELLGSVLNVSSSSSYVEGLPLPDEIVTDKPDEIGAEAFTDEHDVSPEEPSVVGVLPAWPVDRLVVDFRRPTVDVGELPYRFCMFIPP</sequence>
<dbReference type="AlphaFoldDB" id="A0A3P7ND68"/>
<proteinExistence type="predicted"/>
<feature type="non-terminal residue" evidence="2">
    <location>
        <position position="170"/>
    </location>
</feature>
<feature type="compositionally biased region" description="Low complexity" evidence="1">
    <location>
        <begin position="41"/>
        <end position="58"/>
    </location>
</feature>